<feature type="compositionally biased region" description="Polar residues" evidence="1">
    <location>
        <begin position="1"/>
        <end position="15"/>
    </location>
</feature>
<proteinExistence type="predicted"/>
<feature type="region of interest" description="Disordered" evidence="1">
    <location>
        <begin position="1"/>
        <end position="30"/>
    </location>
</feature>
<dbReference type="AlphaFoldDB" id="A0A133UEL1"/>
<dbReference type="Proteomes" id="UP000070373">
    <property type="component" value="Unassembled WGS sequence"/>
</dbReference>
<evidence type="ECO:0000256" key="1">
    <source>
        <dbReference type="SAM" id="MobiDB-lite"/>
    </source>
</evidence>
<dbReference type="EMBL" id="LHXN01000039">
    <property type="protein sequence ID" value="KXA92641.1"/>
    <property type="molecule type" value="Genomic_DNA"/>
</dbReference>
<keyword evidence="2" id="KW-0472">Membrane</keyword>
<evidence type="ECO:0000313" key="3">
    <source>
        <dbReference type="EMBL" id="KXA92641.1"/>
    </source>
</evidence>
<gene>
    <name evidence="3" type="ORF">AKJ64_02650</name>
</gene>
<keyword evidence="4" id="KW-1185">Reference proteome</keyword>
<feature type="transmembrane region" description="Helical" evidence="2">
    <location>
        <begin position="70"/>
        <end position="92"/>
    </location>
</feature>
<name>A0A133UEL1_9EURY</name>
<keyword evidence="2" id="KW-0812">Transmembrane</keyword>
<evidence type="ECO:0000256" key="2">
    <source>
        <dbReference type="SAM" id="Phobius"/>
    </source>
</evidence>
<sequence length="115" mass="13223">MPTDGSGNRRQTAQIRSRVALRPRDAEEEPEDPGLLQVRLLRRRFLRILGQEGFLQEFARFRKYVRWKKAVEGFILSILSVFLPGILFSLFVSPFGKPGNFFCPNSKRKLVGVNS</sequence>
<accession>A0A133UEL1</accession>
<comment type="caution">
    <text evidence="3">The sequence shown here is derived from an EMBL/GenBank/DDBJ whole genome shotgun (WGS) entry which is preliminary data.</text>
</comment>
<reference evidence="3 4" key="1">
    <citation type="journal article" date="2016" name="Sci. Rep.">
        <title>Metabolic traits of an uncultured archaeal lineage -MSBL1- from brine pools of the Red Sea.</title>
        <authorList>
            <person name="Mwirichia R."/>
            <person name="Alam I."/>
            <person name="Rashid M."/>
            <person name="Vinu M."/>
            <person name="Ba-Alawi W."/>
            <person name="Anthony Kamau A."/>
            <person name="Kamanda Ngugi D."/>
            <person name="Goker M."/>
            <person name="Klenk H.P."/>
            <person name="Bajic V."/>
            <person name="Stingl U."/>
        </authorList>
    </citation>
    <scope>NUCLEOTIDE SEQUENCE [LARGE SCALE GENOMIC DNA]</scope>
    <source>
        <strain evidence="3">SCGC-AAA259E17</strain>
    </source>
</reference>
<organism evidence="3 4">
    <name type="scientific">candidate division MSBL1 archaeon SCGC-AAA259E17</name>
    <dbReference type="NCBI Taxonomy" id="1698263"/>
    <lineage>
        <taxon>Archaea</taxon>
        <taxon>Methanobacteriati</taxon>
        <taxon>Methanobacteriota</taxon>
        <taxon>candidate division MSBL1</taxon>
    </lineage>
</organism>
<protein>
    <submittedName>
        <fullName evidence="3">Uncharacterized protein</fullName>
    </submittedName>
</protein>
<evidence type="ECO:0000313" key="4">
    <source>
        <dbReference type="Proteomes" id="UP000070373"/>
    </source>
</evidence>
<keyword evidence="2" id="KW-1133">Transmembrane helix</keyword>